<evidence type="ECO:0000256" key="1">
    <source>
        <dbReference type="ARBA" id="ARBA00006718"/>
    </source>
</evidence>
<comment type="similarity">
    <text evidence="1">Belongs to the HesB/IscA family.</text>
</comment>
<accession>A0A1I2EW11</accession>
<dbReference type="InterPro" id="IPR008326">
    <property type="entry name" value="PdhI-like"/>
</dbReference>
<name>A0A1I2EW11_9BACI</name>
<organism evidence="2 3">
    <name type="scientific">Alteribacillus iranensis</name>
    <dbReference type="NCBI Taxonomy" id="930128"/>
    <lineage>
        <taxon>Bacteria</taxon>
        <taxon>Bacillati</taxon>
        <taxon>Bacillota</taxon>
        <taxon>Bacilli</taxon>
        <taxon>Bacillales</taxon>
        <taxon>Bacillaceae</taxon>
        <taxon>Alteribacillus</taxon>
    </lineage>
</organism>
<evidence type="ECO:0000313" key="2">
    <source>
        <dbReference type="EMBL" id="SFE96969.1"/>
    </source>
</evidence>
<keyword evidence="3" id="KW-1185">Reference proteome</keyword>
<dbReference type="AlphaFoldDB" id="A0A1I2EW11"/>
<proteinExistence type="inferred from homology"/>
<dbReference type="SUPFAM" id="SSF89360">
    <property type="entry name" value="HesB-like domain"/>
    <property type="match status" value="1"/>
</dbReference>
<protein>
    <submittedName>
        <fullName evidence="2">Uncharacterized protein YneR</fullName>
    </submittedName>
</protein>
<dbReference type="STRING" id="930128.SAMN05192532_10734"/>
<gene>
    <name evidence="2" type="ORF">SAMN05192532_10734</name>
</gene>
<sequence length="98" mass="11252">MEIQISPSAIQWFINEINLQPGDTVKFFAKYGGSSPIQSGFSLGFSTNDTPIRIGSRLKKEGILFFVEESDLWYFNGYHLYVDYNEDMEELTFSYPSS</sequence>
<dbReference type="InterPro" id="IPR035903">
    <property type="entry name" value="HesB-like_dom_sf"/>
</dbReference>
<dbReference type="Proteomes" id="UP000199516">
    <property type="component" value="Unassembled WGS sequence"/>
</dbReference>
<dbReference type="EMBL" id="FONT01000007">
    <property type="protein sequence ID" value="SFE96969.1"/>
    <property type="molecule type" value="Genomic_DNA"/>
</dbReference>
<dbReference type="OrthoDB" id="1645729at2"/>
<reference evidence="2 3" key="1">
    <citation type="submission" date="2016-10" db="EMBL/GenBank/DDBJ databases">
        <authorList>
            <person name="de Groot N.N."/>
        </authorList>
    </citation>
    <scope>NUCLEOTIDE SEQUENCE [LARGE SCALE GENOMIC DNA]</scope>
    <source>
        <strain evidence="2 3">DSM 23995</strain>
    </source>
</reference>
<dbReference type="PIRSF" id="PIRSF034852">
    <property type="entry name" value="UCP034852"/>
    <property type="match status" value="1"/>
</dbReference>
<dbReference type="RefSeq" id="WP_091663189.1">
    <property type="nucleotide sequence ID" value="NZ_FONT01000007.1"/>
</dbReference>
<evidence type="ECO:0000313" key="3">
    <source>
        <dbReference type="Proteomes" id="UP000199516"/>
    </source>
</evidence>